<comment type="caution">
    <text evidence="3">The sequence shown here is derived from an EMBL/GenBank/DDBJ whole genome shotgun (WGS) entry which is preliminary data.</text>
</comment>
<evidence type="ECO:0000259" key="2">
    <source>
        <dbReference type="Pfam" id="PF10988"/>
    </source>
</evidence>
<name>A0ABV7JFE2_9SPHI</name>
<keyword evidence="4" id="KW-1185">Reference proteome</keyword>
<gene>
    <name evidence="3" type="ORF">ACFOET_04010</name>
</gene>
<keyword evidence="1" id="KW-0732">Signal</keyword>
<evidence type="ECO:0000313" key="4">
    <source>
        <dbReference type="Proteomes" id="UP001595526"/>
    </source>
</evidence>
<sequence length="239" mass="24839">MSLKLSSLGWSALTLLFFYSGLVQAASGLPVRGETRDVSGFHALASNGSIHVEVRFGNRESVRLEGDEAAIREIETVVEQGTLKIGFKKQAWTRNANWGKVTAYVTARKIDALSQSGSGHIVVSGKVSGDALNAALSGSGRITVSSEVQVFNASISGSGRIVASGDVRNSNVSISGSGRLDGGNLRSRSANLKISGSGNISIHVDEQLDAVISGSGNVSYSGNAQTNVRTSGSGRVRKS</sequence>
<feature type="chain" id="PRO_5047224290" evidence="1">
    <location>
        <begin position="26"/>
        <end position="239"/>
    </location>
</feature>
<dbReference type="Proteomes" id="UP001595526">
    <property type="component" value="Unassembled WGS sequence"/>
</dbReference>
<dbReference type="Gene3D" id="2.160.20.120">
    <property type="match status" value="1"/>
</dbReference>
<dbReference type="Pfam" id="PF10988">
    <property type="entry name" value="DUF2807"/>
    <property type="match status" value="1"/>
</dbReference>
<dbReference type="InterPro" id="IPR021255">
    <property type="entry name" value="DUF2807"/>
</dbReference>
<accession>A0ABV7JFE2</accession>
<proteinExistence type="predicted"/>
<evidence type="ECO:0000313" key="3">
    <source>
        <dbReference type="EMBL" id="MFC3196771.1"/>
    </source>
</evidence>
<dbReference type="RefSeq" id="WP_379019812.1">
    <property type="nucleotide sequence ID" value="NZ_JBHRTA010000009.1"/>
</dbReference>
<feature type="domain" description="Putative auto-transporter adhesin head GIN" evidence="2">
    <location>
        <begin position="41"/>
        <end position="224"/>
    </location>
</feature>
<feature type="signal peptide" evidence="1">
    <location>
        <begin position="1"/>
        <end position="25"/>
    </location>
</feature>
<reference evidence="4" key="1">
    <citation type="journal article" date="2019" name="Int. J. Syst. Evol. Microbiol.">
        <title>The Global Catalogue of Microorganisms (GCM) 10K type strain sequencing project: providing services to taxonomists for standard genome sequencing and annotation.</title>
        <authorList>
            <consortium name="The Broad Institute Genomics Platform"/>
            <consortium name="The Broad Institute Genome Sequencing Center for Infectious Disease"/>
            <person name="Wu L."/>
            <person name="Ma J."/>
        </authorList>
    </citation>
    <scope>NUCLEOTIDE SEQUENCE [LARGE SCALE GENOMIC DNA]</scope>
    <source>
        <strain evidence="4">KCTC 52416</strain>
    </source>
</reference>
<protein>
    <submittedName>
        <fullName evidence="3">Head GIN domain-containing protein</fullName>
    </submittedName>
</protein>
<dbReference type="PANTHER" id="PTHR39200:SF1">
    <property type="entry name" value="AUTO-TRANSPORTER ADHESIN HEAD GIN DOMAIN-CONTAINING PROTEIN-RELATED"/>
    <property type="match status" value="1"/>
</dbReference>
<evidence type="ECO:0000256" key="1">
    <source>
        <dbReference type="SAM" id="SignalP"/>
    </source>
</evidence>
<dbReference type="PANTHER" id="PTHR39200">
    <property type="entry name" value="HYPOTHETICAL EXPORTED PROTEIN"/>
    <property type="match status" value="1"/>
</dbReference>
<dbReference type="EMBL" id="JBHRTA010000009">
    <property type="protein sequence ID" value="MFC3196771.1"/>
    <property type="molecule type" value="Genomic_DNA"/>
</dbReference>
<organism evidence="3 4">
    <name type="scientific">Parapedobacter deserti</name>
    <dbReference type="NCBI Taxonomy" id="1912957"/>
    <lineage>
        <taxon>Bacteria</taxon>
        <taxon>Pseudomonadati</taxon>
        <taxon>Bacteroidota</taxon>
        <taxon>Sphingobacteriia</taxon>
        <taxon>Sphingobacteriales</taxon>
        <taxon>Sphingobacteriaceae</taxon>
        <taxon>Parapedobacter</taxon>
    </lineage>
</organism>